<dbReference type="EMBL" id="JACHMH010000001">
    <property type="protein sequence ID" value="MBB4679950.1"/>
    <property type="molecule type" value="Genomic_DNA"/>
</dbReference>
<accession>A0A7W7CF44</accession>
<sequence>MRSWPGDWRLYGSEELRLNGSAAQVDASFRALRPPAWRR</sequence>
<keyword evidence="2" id="KW-1185">Reference proteome</keyword>
<name>A0A7W7CF44_9PSEU</name>
<dbReference type="AlphaFoldDB" id="A0A7W7CF44"/>
<organism evidence="1 2">
    <name type="scientific">Crossiella cryophila</name>
    <dbReference type="NCBI Taxonomy" id="43355"/>
    <lineage>
        <taxon>Bacteria</taxon>
        <taxon>Bacillati</taxon>
        <taxon>Actinomycetota</taxon>
        <taxon>Actinomycetes</taxon>
        <taxon>Pseudonocardiales</taxon>
        <taxon>Pseudonocardiaceae</taxon>
        <taxon>Crossiella</taxon>
    </lineage>
</organism>
<gene>
    <name evidence="1" type="ORF">HNR67_006068</name>
</gene>
<protein>
    <submittedName>
        <fullName evidence="1">Uncharacterized protein</fullName>
    </submittedName>
</protein>
<comment type="caution">
    <text evidence="1">The sequence shown here is derived from an EMBL/GenBank/DDBJ whole genome shotgun (WGS) entry which is preliminary data.</text>
</comment>
<evidence type="ECO:0000313" key="2">
    <source>
        <dbReference type="Proteomes" id="UP000533598"/>
    </source>
</evidence>
<evidence type="ECO:0000313" key="1">
    <source>
        <dbReference type="EMBL" id="MBB4679950.1"/>
    </source>
</evidence>
<proteinExistence type="predicted"/>
<dbReference type="Proteomes" id="UP000533598">
    <property type="component" value="Unassembled WGS sequence"/>
</dbReference>
<reference evidence="1 2" key="1">
    <citation type="submission" date="2020-08" db="EMBL/GenBank/DDBJ databases">
        <title>Sequencing the genomes of 1000 actinobacteria strains.</title>
        <authorList>
            <person name="Klenk H.-P."/>
        </authorList>
    </citation>
    <scope>NUCLEOTIDE SEQUENCE [LARGE SCALE GENOMIC DNA]</scope>
    <source>
        <strain evidence="1 2">DSM 44230</strain>
    </source>
</reference>